<gene>
    <name evidence="1" type="ORF">GCM10022236_42120</name>
</gene>
<reference evidence="2" key="1">
    <citation type="journal article" date="2019" name="Int. J. Syst. Evol. Microbiol.">
        <title>The Global Catalogue of Microorganisms (GCM) 10K type strain sequencing project: providing services to taxonomists for standard genome sequencing and annotation.</title>
        <authorList>
            <consortium name="The Broad Institute Genomics Platform"/>
            <consortium name="The Broad Institute Genome Sequencing Center for Infectious Disease"/>
            <person name="Wu L."/>
            <person name="Ma J."/>
        </authorList>
    </citation>
    <scope>NUCLEOTIDE SEQUENCE [LARGE SCALE GENOMIC DNA]</scope>
    <source>
        <strain evidence="2">JCM 16929</strain>
    </source>
</reference>
<comment type="caution">
    <text evidence="1">The sequence shown here is derived from an EMBL/GenBank/DDBJ whole genome shotgun (WGS) entry which is preliminary data.</text>
</comment>
<dbReference type="EMBL" id="BAABAB010000036">
    <property type="protein sequence ID" value="GAA3635091.1"/>
    <property type="molecule type" value="Genomic_DNA"/>
</dbReference>
<dbReference type="RefSeq" id="WP_344808291.1">
    <property type="nucleotide sequence ID" value="NZ_BAABAB010000036.1"/>
</dbReference>
<keyword evidence="2" id="KW-1185">Reference proteome</keyword>
<evidence type="ECO:0000313" key="2">
    <source>
        <dbReference type="Proteomes" id="UP001501490"/>
    </source>
</evidence>
<organism evidence="1 2">
    <name type="scientific">Microlunatus ginsengisoli</name>
    <dbReference type="NCBI Taxonomy" id="363863"/>
    <lineage>
        <taxon>Bacteria</taxon>
        <taxon>Bacillati</taxon>
        <taxon>Actinomycetota</taxon>
        <taxon>Actinomycetes</taxon>
        <taxon>Propionibacteriales</taxon>
        <taxon>Propionibacteriaceae</taxon>
        <taxon>Microlunatus</taxon>
    </lineage>
</organism>
<proteinExistence type="predicted"/>
<name>A0ABP7AKW7_9ACTN</name>
<protein>
    <submittedName>
        <fullName evidence="1">Uncharacterized protein</fullName>
    </submittedName>
</protein>
<dbReference type="Proteomes" id="UP001501490">
    <property type="component" value="Unassembled WGS sequence"/>
</dbReference>
<accession>A0ABP7AKW7</accession>
<sequence>MAGVADGVAWQELIADELAREPVVVVRDLVAREARGQPTRAQLNAALRAANRYAASGRAVIVRVPSDAANRARVLTLVRTGETPPIASRGPRRGRARSDLVIARGLVRTVDGVVPAARLIDPAKIAPEEARSLAASLDDPIEELVRLHVWLTARGRED</sequence>
<evidence type="ECO:0000313" key="1">
    <source>
        <dbReference type="EMBL" id="GAA3635091.1"/>
    </source>
</evidence>